<dbReference type="Gene3D" id="3.10.270.10">
    <property type="entry name" value="Urate Oxidase"/>
    <property type="match status" value="1"/>
</dbReference>
<comment type="function">
    <text evidence="2">Converts GTP to 7,8-dihydroneopterin triphosphate.</text>
</comment>
<evidence type="ECO:0000256" key="1">
    <source>
        <dbReference type="ARBA" id="ARBA00022801"/>
    </source>
</evidence>
<dbReference type="PANTHER" id="PTHR36445:SF1">
    <property type="entry name" value="GTP CYCLOHYDROLASE MPTA"/>
    <property type="match status" value="1"/>
</dbReference>
<protein>
    <recommendedName>
        <fullName evidence="2">GTP cyclohydrolase FolE2</fullName>
        <ecNumber evidence="2">3.5.4.16</ecNumber>
    </recommendedName>
</protein>
<keyword evidence="1 2" id="KW-0378">Hydrolase</keyword>
<dbReference type="InterPro" id="IPR003801">
    <property type="entry name" value="GTP_cyclohydrolase_FolE2/MptA"/>
</dbReference>
<dbReference type="Pfam" id="PF02649">
    <property type="entry name" value="GCHY-1"/>
    <property type="match status" value="1"/>
</dbReference>
<dbReference type="KEGG" id="snep:Enr13x_56470"/>
<evidence type="ECO:0000313" key="4">
    <source>
        <dbReference type="Proteomes" id="UP000319004"/>
    </source>
</evidence>
<dbReference type="HAMAP" id="MF_01527_B">
    <property type="entry name" value="GTP_cyclohydrol_B"/>
    <property type="match status" value="1"/>
</dbReference>
<gene>
    <name evidence="2 3" type="primary">folE2</name>
    <name evidence="3" type="ORF">Enr13x_56470</name>
</gene>
<dbReference type="AlphaFoldDB" id="A0A518HY48"/>
<accession>A0A518HY48</accession>
<dbReference type="GO" id="GO:0046654">
    <property type="term" value="P:tetrahydrofolate biosynthetic process"/>
    <property type="evidence" value="ECO:0007669"/>
    <property type="project" value="UniProtKB-UniRule"/>
</dbReference>
<comment type="catalytic activity">
    <reaction evidence="2">
        <text>GTP + H2O = 7,8-dihydroneopterin 3'-triphosphate + formate + H(+)</text>
        <dbReference type="Rhea" id="RHEA:17473"/>
        <dbReference type="ChEBI" id="CHEBI:15377"/>
        <dbReference type="ChEBI" id="CHEBI:15378"/>
        <dbReference type="ChEBI" id="CHEBI:15740"/>
        <dbReference type="ChEBI" id="CHEBI:37565"/>
        <dbReference type="ChEBI" id="CHEBI:58462"/>
        <dbReference type="EC" id="3.5.4.16"/>
    </reaction>
</comment>
<dbReference type="OrthoDB" id="9774824at2"/>
<dbReference type="EMBL" id="CP037423">
    <property type="protein sequence ID" value="QDV45768.1"/>
    <property type="molecule type" value="Genomic_DNA"/>
</dbReference>
<dbReference type="Proteomes" id="UP000319004">
    <property type="component" value="Chromosome"/>
</dbReference>
<comment type="pathway">
    <text evidence="2">Cofactor biosynthesis; 7,8-dihydroneopterin triphosphate biosynthesis; 7,8-dihydroneopterin triphosphate from GTP: step 1/1.</text>
</comment>
<comment type="similarity">
    <text evidence="2">Belongs to the GTP cyclohydrolase IV family.</text>
</comment>
<reference evidence="3 4" key="1">
    <citation type="submission" date="2019-03" db="EMBL/GenBank/DDBJ databases">
        <title>Deep-cultivation of Planctomycetes and their phenomic and genomic characterization uncovers novel biology.</title>
        <authorList>
            <person name="Wiegand S."/>
            <person name="Jogler M."/>
            <person name="Boedeker C."/>
            <person name="Pinto D."/>
            <person name="Vollmers J."/>
            <person name="Rivas-Marin E."/>
            <person name="Kohn T."/>
            <person name="Peeters S.H."/>
            <person name="Heuer A."/>
            <person name="Rast P."/>
            <person name="Oberbeckmann S."/>
            <person name="Bunk B."/>
            <person name="Jeske O."/>
            <person name="Meyerdierks A."/>
            <person name="Storesund J.E."/>
            <person name="Kallscheuer N."/>
            <person name="Luecker S."/>
            <person name="Lage O.M."/>
            <person name="Pohl T."/>
            <person name="Merkel B.J."/>
            <person name="Hornburger P."/>
            <person name="Mueller R.-W."/>
            <person name="Bruemmer F."/>
            <person name="Labrenz M."/>
            <person name="Spormann A.M."/>
            <person name="Op den Camp H."/>
            <person name="Overmann J."/>
            <person name="Amann R."/>
            <person name="Jetten M.S.M."/>
            <person name="Mascher T."/>
            <person name="Medema M.H."/>
            <person name="Devos D.P."/>
            <person name="Kaster A.-K."/>
            <person name="Ovreas L."/>
            <person name="Rohde M."/>
            <person name="Galperin M.Y."/>
            <person name="Jogler C."/>
        </authorList>
    </citation>
    <scope>NUCLEOTIDE SEQUENCE [LARGE SCALE GENOMIC DNA]</scope>
    <source>
        <strain evidence="3 4">Enr13</strain>
    </source>
</reference>
<proteinExistence type="inferred from homology"/>
<sequence length="274" mass="30878">MTEASITATPLPDIQSTGDGRKVAINKVGVTNVRYPISLRTPGKGKGNEFIHTVATINMFVSLPHDVKGTHMSRFLEVLNEYHEELSSDALPLVANRMKEKLESQDAYLELSFPYFVDKTAPVSGQSGKLDFDVAFELASNGTDDFVMTLKIPATSLCPCSKEISDYGAHNQRCDMTVKVRMAEGVHLWIEELFGIVEQCASTQVFSVLKRPDEKWVTERAYENPKFVEDIVRDLAVALNNDDRIVWYQCSSENYESIHNHNAYAFIECDKREQ</sequence>
<evidence type="ECO:0000256" key="2">
    <source>
        <dbReference type="HAMAP-Rule" id="MF_01527"/>
    </source>
</evidence>
<dbReference type="UniPathway" id="UPA00848">
    <property type="reaction ID" value="UER00151"/>
</dbReference>
<name>A0A518HY48_9BACT</name>
<keyword evidence="4" id="KW-1185">Reference proteome</keyword>
<dbReference type="EC" id="3.5.4.16" evidence="2"/>
<dbReference type="InterPro" id="IPR022838">
    <property type="entry name" value="GTP_cyclohydrolase_FolE2"/>
</dbReference>
<dbReference type="GO" id="GO:0003934">
    <property type="term" value="F:GTP cyclohydrolase I activity"/>
    <property type="evidence" value="ECO:0007669"/>
    <property type="project" value="UniProtKB-UniRule"/>
</dbReference>
<organism evidence="3 4">
    <name type="scientific">Stieleria neptunia</name>
    <dbReference type="NCBI Taxonomy" id="2527979"/>
    <lineage>
        <taxon>Bacteria</taxon>
        <taxon>Pseudomonadati</taxon>
        <taxon>Planctomycetota</taxon>
        <taxon>Planctomycetia</taxon>
        <taxon>Pirellulales</taxon>
        <taxon>Pirellulaceae</taxon>
        <taxon>Stieleria</taxon>
    </lineage>
</organism>
<dbReference type="PANTHER" id="PTHR36445">
    <property type="entry name" value="GTP CYCLOHYDROLASE MPTA"/>
    <property type="match status" value="1"/>
</dbReference>
<evidence type="ECO:0000313" key="3">
    <source>
        <dbReference type="EMBL" id="QDV45768.1"/>
    </source>
</evidence>
<dbReference type="RefSeq" id="WP_145390021.1">
    <property type="nucleotide sequence ID" value="NZ_CP037423.1"/>
</dbReference>
<feature type="site" description="May be catalytically important" evidence="2">
    <location>
        <position position="158"/>
    </location>
</feature>
<dbReference type="NCBIfam" id="NF010200">
    <property type="entry name" value="PRK13674.1-1"/>
    <property type="match status" value="1"/>
</dbReference>